<dbReference type="InterPro" id="IPR013633">
    <property type="entry name" value="NRDE-2"/>
</dbReference>
<evidence type="ECO:0000313" key="6">
    <source>
        <dbReference type="Proteomes" id="UP000467841"/>
    </source>
</evidence>
<dbReference type="Gene3D" id="1.25.40.10">
    <property type="entry name" value="Tetratricopeptide repeat domain"/>
    <property type="match status" value="2"/>
</dbReference>
<dbReference type="GO" id="GO:1902369">
    <property type="term" value="P:negative regulation of RNA catabolic process"/>
    <property type="evidence" value="ECO:0007669"/>
    <property type="project" value="TreeGrafter"/>
</dbReference>
<evidence type="ECO:0000256" key="2">
    <source>
        <dbReference type="ARBA" id="ARBA00009265"/>
    </source>
</evidence>
<dbReference type="PANTHER" id="PTHR13471:SF0">
    <property type="entry name" value="NUCLEAR EXOSOME REGULATOR NRDE2"/>
    <property type="match status" value="1"/>
</dbReference>
<dbReference type="AlphaFoldDB" id="A0A6D2K3Y0"/>
<feature type="compositionally biased region" description="Acidic residues" evidence="4">
    <location>
        <begin position="91"/>
        <end position="102"/>
    </location>
</feature>
<comment type="subcellular location">
    <subcellularLocation>
        <location evidence="1">Nucleus</location>
    </subcellularLocation>
</comment>
<name>A0A6D2K3Y0_9BRAS</name>
<dbReference type="GO" id="GO:0006396">
    <property type="term" value="P:RNA processing"/>
    <property type="evidence" value="ECO:0007669"/>
    <property type="project" value="InterPro"/>
</dbReference>
<accession>A0A6D2K3Y0</accession>
<dbReference type="Proteomes" id="UP000467841">
    <property type="component" value="Unassembled WGS sequence"/>
</dbReference>
<feature type="region of interest" description="Disordered" evidence="4">
    <location>
        <begin position="55"/>
        <end position="146"/>
    </location>
</feature>
<comment type="similarity">
    <text evidence="2">Belongs to the NRDE2 family.</text>
</comment>
<comment type="caution">
    <text evidence="5">The sequence shown here is derived from an EMBL/GenBank/DDBJ whole genome shotgun (WGS) entry which is preliminary data.</text>
</comment>
<proteinExistence type="inferred from homology"/>
<dbReference type="SMART" id="SM00386">
    <property type="entry name" value="HAT"/>
    <property type="match status" value="5"/>
</dbReference>
<evidence type="ECO:0000256" key="1">
    <source>
        <dbReference type="ARBA" id="ARBA00004123"/>
    </source>
</evidence>
<keyword evidence="3" id="KW-0539">Nucleus</keyword>
<feature type="compositionally biased region" description="Acidic residues" evidence="4">
    <location>
        <begin position="64"/>
        <end position="74"/>
    </location>
</feature>
<sequence>MSNTAEDAGGGPNTTGLFPVFPTSSNSVSAISTAPQWLRNASFTTDLSVIDAAASSAPSLSEIDAGEEDEEGEAEGNIGVDNQPRVYNLVELEEEGSSESDDDKVKRKKDKKKQRKRKSSVRDSDEYYTKPAKDYHLDTRPDPDNLAYGSIYRMKVPRYKLDNSQRGPGSGSLRFYRRNRHSSMLDTEIDVDYLDGRAKSDNRYWYAKHAAMERSKNFKRIRLSASREAVDSSLDDFIPLEEAEAVQESEEEDDLMMGESWEDEVLNKTREFNRLTRERPHDEKAWLAFAGFQDKVSSMQPQKGVRLQTLEKKVSILEKAFELNPDSEELLLALLKAYRRRDSADVLISRWEKALMQNSASYKLWREFLNVLQGEFSRFKVSEVRKMYSYAVQALFSACSKRHRQVDATSEPLDSDLIQQELVLVDMLVSLCRFEWQAGYQELATALFQAEMEYSIFSPSLLLTEQSKLRLFEHFWSSNGARVGEEGAFGWSLWLEKEEEQRQKMLKEEAPDDTEVGGWTGWTEQFSGRKGDSIASANTGEGDVDREGLDEEIEDEHSKPEDDTEAMLKLLGIDVNADASDEVKDPSTWVKWFEEEVSRDHNQWMPSRKAGEFSSVDEMGEREDEEQLSSLVLYEDVNGYLFSLRSNEARLSLVYQFIDFFGAHISPWTSSNSLWWSEKINSLETLSDSMLENLRNVHECLSKSDCGNGFSLGSLLGGSSDISMRTEMMKFLRNAILLCLNVFPRNYILEEAVLVAEELFVTNMKTCEVTTTPCQALAKRLLKSDRQDLLLCGVYAQREAASGNMKHARRVFDMALTSICGLPKELQYNAPLLYLWYAESEVANSSGSGRETEPSSRAMHILCYLGSGLAYVSYTSQPSSMQILRARQGFREKLKKIQSTWSHGVTDDQSAALVCSAALFEELTNDLPGAVEILEHMFSSVLPGRKSQSHQLELLFNFYVRMLQRHQDDLTLSKLWNPVSEGLQLYPLNPELYGALVNISSHRMTSHRLRMMFDDYSRKNPSVVVWLFALSYEMSRGGSLHRIRGLFERALAQDTLNSSVFLWRSYIAYEIDIAHNPSAARRIYFRAVNACPWSKKLWLDGFGKLSSVLTVKEMSDLQEVMRDKELNIRTDIYEILLLQG</sequence>
<dbReference type="InterPro" id="IPR003107">
    <property type="entry name" value="HAT"/>
</dbReference>
<organism evidence="5 6">
    <name type="scientific">Microthlaspi erraticum</name>
    <dbReference type="NCBI Taxonomy" id="1685480"/>
    <lineage>
        <taxon>Eukaryota</taxon>
        <taxon>Viridiplantae</taxon>
        <taxon>Streptophyta</taxon>
        <taxon>Embryophyta</taxon>
        <taxon>Tracheophyta</taxon>
        <taxon>Spermatophyta</taxon>
        <taxon>Magnoliopsida</taxon>
        <taxon>eudicotyledons</taxon>
        <taxon>Gunneridae</taxon>
        <taxon>Pentapetalae</taxon>
        <taxon>rosids</taxon>
        <taxon>malvids</taxon>
        <taxon>Brassicales</taxon>
        <taxon>Brassicaceae</taxon>
        <taxon>Coluteocarpeae</taxon>
        <taxon>Microthlaspi</taxon>
    </lineage>
</organism>
<feature type="compositionally biased region" description="Basic residues" evidence="4">
    <location>
        <begin position="106"/>
        <end position="119"/>
    </location>
</feature>
<feature type="region of interest" description="Disordered" evidence="4">
    <location>
        <begin position="1"/>
        <end position="26"/>
    </location>
</feature>
<feature type="compositionally biased region" description="Acidic residues" evidence="4">
    <location>
        <begin position="542"/>
        <end position="555"/>
    </location>
</feature>
<dbReference type="SUPFAM" id="SSF48452">
    <property type="entry name" value="TPR-like"/>
    <property type="match status" value="1"/>
</dbReference>
<reference evidence="5" key="1">
    <citation type="submission" date="2020-01" db="EMBL/GenBank/DDBJ databases">
        <authorList>
            <person name="Mishra B."/>
        </authorList>
    </citation>
    <scope>NUCLEOTIDE SEQUENCE [LARGE SCALE GENOMIC DNA]</scope>
</reference>
<gene>
    <name evidence="5" type="ORF">MERR_LOCUS38515</name>
</gene>
<dbReference type="GO" id="GO:0031048">
    <property type="term" value="P:regulatory ncRNA-mediated heterochromatin formation"/>
    <property type="evidence" value="ECO:0007669"/>
    <property type="project" value="TreeGrafter"/>
</dbReference>
<dbReference type="OrthoDB" id="297219at2759"/>
<dbReference type="GO" id="GO:0071013">
    <property type="term" value="C:catalytic step 2 spliceosome"/>
    <property type="evidence" value="ECO:0007669"/>
    <property type="project" value="TreeGrafter"/>
</dbReference>
<dbReference type="Pfam" id="PF08424">
    <property type="entry name" value="NRDE-2"/>
    <property type="match status" value="1"/>
</dbReference>
<feature type="region of interest" description="Disordered" evidence="4">
    <location>
        <begin position="507"/>
        <end position="563"/>
    </location>
</feature>
<dbReference type="InterPro" id="IPR011990">
    <property type="entry name" value="TPR-like_helical_dom_sf"/>
</dbReference>
<evidence type="ECO:0008006" key="7">
    <source>
        <dbReference type="Google" id="ProtNLM"/>
    </source>
</evidence>
<dbReference type="EMBL" id="CACVBM020001473">
    <property type="protein sequence ID" value="CAA7051280.1"/>
    <property type="molecule type" value="Genomic_DNA"/>
</dbReference>
<keyword evidence="6" id="KW-1185">Reference proteome</keyword>
<dbReference type="PANTHER" id="PTHR13471">
    <property type="entry name" value="TETRATRICOPEPTIDE-LIKE HELICAL"/>
    <property type="match status" value="1"/>
</dbReference>
<evidence type="ECO:0000256" key="3">
    <source>
        <dbReference type="ARBA" id="ARBA00023242"/>
    </source>
</evidence>
<evidence type="ECO:0000256" key="4">
    <source>
        <dbReference type="SAM" id="MobiDB-lite"/>
    </source>
</evidence>
<protein>
    <recommendedName>
        <fullName evidence="7">Suppressor of forked domain-containing protein</fullName>
    </recommendedName>
</protein>
<evidence type="ECO:0000313" key="5">
    <source>
        <dbReference type="EMBL" id="CAA7051280.1"/>
    </source>
</evidence>
<feature type="compositionally biased region" description="Basic and acidic residues" evidence="4">
    <location>
        <begin position="120"/>
        <end position="143"/>
    </location>
</feature>